<evidence type="ECO:0000313" key="3">
    <source>
        <dbReference type="EMBL" id="CAL1528094.1"/>
    </source>
</evidence>
<gene>
    <name evidence="3" type="ORF">GSLYS_00002264001</name>
</gene>
<accession>A0AAV2H343</accession>
<comment type="similarity">
    <text evidence="1">Belongs to the cornifelin family.</text>
</comment>
<dbReference type="AlphaFoldDB" id="A0AAV2H343"/>
<evidence type="ECO:0000256" key="2">
    <source>
        <dbReference type="SAM" id="MobiDB-lite"/>
    </source>
</evidence>
<proteinExistence type="inferred from homology"/>
<dbReference type="EMBL" id="CAXITT010000027">
    <property type="protein sequence ID" value="CAL1528094.1"/>
    <property type="molecule type" value="Genomic_DNA"/>
</dbReference>
<dbReference type="Proteomes" id="UP001497497">
    <property type="component" value="Unassembled WGS sequence"/>
</dbReference>
<dbReference type="NCBIfam" id="TIGR01571">
    <property type="entry name" value="A_thal_Cys_rich"/>
    <property type="match status" value="1"/>
</dbReference>
<dbReference type="Pfam" id="PF04749">
    <property type="entry name" value="PLAC8"/>
    <property type="match status" value="1"/>
</dbReference>
<name>A0AAV2H343_LYMST</name>
<organism evidence="3 4">
    <name type="scientific">Lymnaea stagnalis</name>
    <name type="common">Great pond snail</name>
    <name type="synonym">Helix stagnalis</name>
    <dbReference type="NCBI Taxonomy" id="6523"/>
    <lineage>
        <taxon>Eukaryota</taxon>
        <taxon>Metazoa</taxon>
        <taxon>Spiralia</taxon>
        <taxon>Lophotrochozoa</taxon>
        <taxon>Mollusca</taxon>
        <taxon>Gastropoda</taxon>
        <taxon>Heterobranchia</taxon>
        <taxon>Euthyneura</taxon>
        <taxon>Panpulmonata</taxon>
        <taxon>Hygrophila</taxon>
        <taxon>Lymnaeoidea</taxon>
        <taxon>Lymnaeidae</taxon>
        <taxon>Lymnaea</taxon>
    </lineage>
</organism>
<sequence>MDSSESTSDDDLNVVKSDRKSSRDDSEESRPKTPLSPDSSPASSQPITNISVKINTNAPTDAQLAKALLQPFNRILFPNYTNSPDQPNGKPQAVSYQPVSTAERTEQVTSVSPDQNVTINATTVVMTQPTNENTFVRPPIRQWKTGLCNICADTRICCCSFFCFRCFACCVARDLGESKCVPLCVPGWLVVLRTKLRLMENIEGSVLGDCCTACWCPSCTLCQIAREVKAVNNPQLAGA</sequence>
<dbReference type="PANTHER" id="PTHR15907">
    <property type="entry name" value="DUF614 FAMILY PROTEIN-RELATED"/>
    <property type="match status" value="1"/>
</dbReference>
<feature type="region of interest" description="Disordered" evidence="2">
    <location>
        <begin position="1"/>
        <end position="46"/>
    </location>
</feature>
<evidence type="ECO:0008006" key="5">
    <source>
        <dbReference type="Google" id="ProtNLM"/>
    </source>
</evidence>
<reference evidence="3 4" key="1">
    <citation type="submission" date="2024-04" db="EMBL/GenBank/DDBJ databases">
        <authorList>
            <consortium name="Genoscope - CEA"/>
            <person name="William W."/>
        </authorList>
    </citation>
    <scope>NUCLEOTIDE SEQUENCE [LARGE SCALE GENOMIC DNA]</scope>
</reference>
<protein>
    <recommendedName>
        <fullName evidence="5">Cornifelin</fullName>
    </recommendedName>
</protein>
<keyword evidence="4" id="KW-1185">Reference proteome</keyword>
<evidence type="ECO:0000256" key="1">
    <source>
        <dbReference type="ARBA" id="ARBA00009024"/>
    </source>
</evidence>
<dbReference type="InterPro" id="IPR006461">
    <property type="entry name" value="PLAC_motif_containing"/>
</dbReference>
<feature type="compositionally biased region" description="Basic and acidic residues" evidence="2">
    <location>
        <begin position="16"/>
        <end position="31"/>
    </location>
</feature>
<feature type="compositionally biased region" description="Polar residues" evidence="2">
    <location>
        <begin position="36"/>
        <end position="46"/>
    </location>
</feature>
<evidence type="ECO:0000313" key="4">
    <source>
        <dbReference type="Proteomes" id="UP001497497"/>
    </source>
</evidence>
<comment type="caution">
    <text evidence="3">The sequence shown here is derived from an EMBL/GenBank/DDBJ whole genome shotgun (WGS) entry which is preliminary data.</text>
</comment>